<dbReference type="PANTHER" id="PTHR22929">
    <property type="entry name" value="RNA POLYMERASE III TRANSCRIPTION INITIATION FACTOR B"/>
    <property type="match status" value="1"/>
</dbReference>
<dbReference type="Gene3D" id="1.10.10.60">
    <property type="entry name" value="Homeodomain-like"/>
    <property type="match status" value="1"/>
</dbReference>
<dbReference type="Pfam" id="PF15963">
    <property type="entry name" value="Myb_DNA-bind_7"/>
    <property type="match status" value="1"/>
</dbReference>
<feature type="compositionally biased region" description="Pro residues" evidence="1">
    <location>
        <begin position="133"/>
        <end position="143"/>
    </location>
</feature>
<feature type="compositionally biased region" description="Pro residues" evidence="1">
    <location>
        <begin position="617"/>
        <end position="627"/>
    </location>
</feature>
<feature type="domain" description="SANT" evidence="3">
    <location>
        <begin position="533"/>
        <end position="581"/>
    </location>
</feature>
<feature type="compositionally biased region" description="Basic and acidic residues" evidence="1">
    <location>
        <begin position="639"/>
        <end position="648"/>
    </location>
</feature>
<dbReference type="Proteomes" id="UP001465976">
    <property type="component" value="Unassembled WGS sequence"/>
</dbReference>
<feature type="region of interest" description="Disordered" evidence="1">
    <location>
        <begin position="1"/>
        <end position="461"/>
    </location>
</feature>
<feature type="compositionally biased region" description="Basic and acidic residues" evidence="1">
    <location>
        <begin position="392"/>
        <end position="401"/>
    </location>
</feature>
<feature type="compositionally biased region" description="Basic and acidic residues" evidence="1">
    <location>
        <begin position="409"/>
        <end position="418"/>
    </location>
</feature>
<dbReference type="InterPro" id="IPR001005">
    <property type="entry name" value="SANT/Myb"/>
</dbReference>
<evidence type="ECO:0000259" key="2">
    <source>
        <dbReference type="PROSITE" id="PS50090"/>
    </source>
</evidence>
<feature type="domain" description="HTH myb-type" evidence="4">
    <location>
        <begin position="527"/>
        <end position="581"/>
    </location>
</feature>
<evidence type="ECO:0000313" key="5">
    <source>
        <dbReference type="EMBL" id="KAL0581645.1"/>
    </source>
</evidence>
<sequence>MTSRVQKGNAIFRPLAKQRSRPTPALSQSNVSTSNESPRPEISLATPPPPSSAPPQLQNAHHQKPPSQSSLQQTQPSIPIPVSTPIGIPLSSPSVAPVQPPTVLPSNSFSIPVPAPSSYIVPPPNSYARPNTIPVPLPTPTAAPPQIQSSVQSQPPSQAPVIHNGIVNGISHPVVPPSRPQPQLQVQPPSQTQPPATNDSNNATLSTDVAASTTVGTAQGEVEATSTADPVNEESGGVRRTKRKRKSANTAVEDDGEGATEEAGGVADAEEDTESSNSKKKARKPATKPAGEKPKRKPRKSTPAETSDSPNAENSGESAAPRKGRRSKSKTQTPPFDASADPGAELDPTQTTMATLCEDTGQGRVSSKAAEILSNHEAWKKDRRERRARMRVIMERKKYGMEEDEEDERGAGKGKEPSTKAGEQEGNEAAVASGSGTVREGGSSSPRASGSPAPGAVEIINNNDGFDYQGLQRSRFNVQVRIGPNGETIIDEESLVVDRVEGDQGEGEYEKVVESDMTKFVNSGTYGKRFRGSRWSKEETELFYDALAQYGENYELISYVLPGRDRKACKNKFKAEDKRDPGRINHCLNNRVPVDMKTLSRMTGKDFSGPTPQIAVPTPPPPPPAPEPSSDQQGNSHTSADRGRKDKPGNNSSTKRSRSRTAAVVEDGVEVLGDVDGYALMDD</sequence>
<gene>
    <name evidence="5" type="ORF">V5O48_000346</name>
</gene>
<dbReference type="InterPro" id="IPR017930">
    <property type="entry name" value="Myb_dom"/>
</dbReference>
<feature type="compositionally biased region" description="Polar residues" evidence="1">
    <location>
        <begin position="196"/>
        <end position="217"/>
    </location>
</feature>
<dbReference type="InterPro" id="IPR017884">
    <property type="entry name" value="SANT_dom"/>
</dbReference>
<proteinExistence type="predicted"/>
<dbReference type="InterPro" id="IPR009057">
    <property type="entry name" value="Homeodomain-like_sf"/>
</dbReference>
<feature type="region of interest" description="Disordered" evidence="1">
    <location>
        <begin position="601"/>
        <end position="683"/>
    </location>
</feature>
<feature type="compositionally biased region" description="Polar residues" evidence="1">
    <location>
        <begin position="25"/>
        <end position="37"/>
    </location>
</feature>
<feature type="compositionally biased region" description="Low complexity" evidence="1">
    <location>
        <begin position="144"/>
        <end position="162"/>
    </location>
</feature>
<dbReference type="InterPro" id="IPR039467">
    <property type="entry name" value="TFIIIB_B''_Myb"/>
</dbReference>
<organism evidence="5 6">
    <name type="scientific">Marasmius crinis-equi</name>
    <dbReference type="NCBI Taxonomy" id="585013"/>
    <lineage>
        <taxon>Eukaryota</taxon>
        <taxon>Fungi</taxon>
        <taxon>Dikarya</taxon>
        <taxon>Basidiomycota</taxon>
        <taxon>Agaricomycotina</taxon>
        <taxon>Agaricomycetes</taxon>
        <taxon>Agaricomycetidae</taxon>
        <taxon>Agaricales</taxon>
        <taxon>Marasmiineae</taxon>
        <taxon>Marasmiaceae</taxon>
        <taxon>Marasmius</taxon>
    </lineage>
</organism>
<dbReference type="PANTHER" id="PTHR22929:SF0">
    <property type="entry name" value="TRANSCRIPTION FACTOR TFIIIB COMPONENT B'' HOMOLOG"/>
    <property type="match status" value="1"/>
</dbReference>
<keyword evidence="6" id="KW-1185">Reference proteome</keyword>
<dbReference type="EMBL" id="JBAHYK010000006">
    <property type="protein sequence ID" value="KAL0581645.1"/>
    <property type="molecule type" value="Genomic_DNA"/>
</dbReference>
<evidence type="ECO:0000259" key="4">
    <source>
        <dbReference type="PROSITE" id="PS51294"/>
    </source>
</evidence>
<dbReference type="PROSITE" id="PS51293">
    <property type="entry name" value="SANT"/>
    <property type="match status" value="1"/>
</dbReference>
<dbReference type="CDD" id="cd00167">
    <property type="entry name" value="SANT"/>
    <property type="match status" value="1"/>
</dbReference>
<dbReference type="SMART" id="SM00717">
    <property type="entry name" value="SANT"/>
    <property type="match status" value="1"/>
</dbReference>
<evidence type="ECO:0000256" key="1">
    <source>
        <dbReference type="SAM" id="MobiDB-lite"/>
    </source>
</evidence>
<dbReference type="PROSITE" id="PS51294">
    <property type="entry name" value="HTH_MYB"/>
    <property type="match status" value="1"/>
</dbReference>
<evidence type="ECO:0000313" key="6">
    <source>
        <dbReference type="Proteomes" id="UP001465976"/>
    </source>
</evidence>
<dbReference type="PROSITE" id="PS50090">
    <property type="entry name" value="MYB_LIKE"/>
    <property type="match status" value="1"/>
</dbReference>
<accession>A0ABR3G1C9</accession>
<feature type="compositionally biased region" description="Low complexity" evidence="1">
    <location>
        <begin position="181"/>
        <end position="195"/>
    </location>
</feature>
<dbReference type="SUPFAM" id="SSF46689">
    <property type="entry name" value="Homeodomain-like"/>
    <property type="match status" value="1"/>
</dbReference>
<feature type="compositionally biased region" description="Low complexity" evidence="1">
    <location>
        <begin position="65"/>
        <end position="81"/>
    </location>
</feature>
<feature type="domain" description="Myb-like" evidence="2">
    <location>
        <begin position="527"/>
        <end position="574"/>
    </location>
</feature>
<evidence type="ECO:0000259" key="3">
    <source>
        <dbReference type="PROSITE" id="PS51293"/>
    </source>
</evidence>
<feature type="compositionally biased region" description="Low complexity" evidence="1">
    <location>
        <begin position="660"/>
        <end position="677"/>
    </location>
</feature>
<comment type="caution">
    <text evidence="5">The sequence shown here is derived from an EMBL/GenBank/DDBJ whole genome shotgun (WGS) entry which is preliminary data.</text>
</comment>
<protein>
    <recommendedName>
        <fullName evidence="7">Myb-like domain-containing protein</fullName>
    </recommendedName>
</protein>
<reference evidence="5 6" key="1">
    <citation type="submission" date="2024-02" db="EMBL/GenBank/DDBJ databases">
        <title>A draft genome for the cacao thread blight pathogen Marasmius crinis-equi.</title>
        <authorList>
            <person name="Cohen S.P."/>
            <person name="Baruah I.K."/>
            <person name="Amoako-Attah I."/>
            <person name="Bukari Y."/>
            <person name="Meinhardt L.W."/>
            <person name="Bailey B.A."/>
        </authorList>
    </citation>
    <scope>NUCLEOTIDE SEQUENCE [LARGE SCALE GENOMIC DNA]</scope>
    <source>
        <strain evidence="5 6">GH-76</strain>
    </source>
</reference>
<feature type="compositionally biased region" description="Low complexity" evidence="1">
    <location>
        <begin position="441"/>
        <end position="456"/>
    </location>
</feature>
<name>A0ABR3G1C9_9AGAR</name>
<feature type="compositionally biased region" description="Polar residues" evidence="1">
    <location>
        <begin position="303"/>
        <end position="317"/>
    </location>
</feature>
<evidence type="ECO:0008006" key="7">
    <source>
        <dbReference type="Google" id="ProtNLM"/>
    </source>
</evidence>
<feature type="compositionally biased region" description="Polar residues" evidence="1">
    <location>
        <begin position="629"/>
        <end position="638"/>
    </location>
</feature>